<dbReference type="EMBL" id="MIQH01000355">
    <property type="protein sequence ID" value="OIR25295.1"/>
    <property type="molecule type" value="Genomic_DNA"/>
</dbReference>
<organism evidence="1 2">
    <name type="scientific">Bathymodiolus thermophilus thioautotrophic gill symbiont</name>
    <dbReference type="NCBI Taxonomy" id="2360"/>
    <lineage>
        <taxon>Bacteria</taxon>
        <taxon>Pseudomonadati</taxon>
        <taxon>Pseudomonadota</taxon>
        <taxon>Gammaproteobacteria</taxon>
        <taxon>sulfur-oxidizing symbionts</taxon>
    </lineage>
</organism>
<dbReference type="Proteomes" id="UP000182798">
    <property type="component" value="Unassembled WGS sequence"/>
</dbReference>
<dbReference type="PANTHER" id="PTHR32305:SF15">
    <property type="entry name" value="PROTEIN RHSA-RELATED"/>
    <property type="match status" value="1"/>
</dbReference>
<dbReference type="OrthoDB" id="9816400at2"/>
<accession>A0A1J5UM41</accession>
<dbReference type="RefSeq" id="WP_071563650.1">
    <property type="nucleotide sequence ID" value="NZ_MIQH01000355.1"/>
</dbReference>
<evidence type="ECO:0000313" key="2">
    <source>
        <dbReference type="Proteomes" id="UP000182798"/>
    </source>
</evidence>
<comment type="caution">
    <text evidence="1">The sequence shown here is derived from an EMBL/GenBank/DDBJ whole genome shotgun (WGS) entry which is preliminary data.</text>
</comment>
<dbReference type="AlphaFoldDB" id="A0A1J5UM41"/>
<dbReference type="PRINTS" id="PR00394">
    <property type="entry name" value="RHSPROTEIN"/>
</dbReference>
<name>A0A1J5UM41_9GAMM</name>
<dbReference type="NCBIfam" id="TIGR03696">
    <property type="entry name" value="Rhs_assc_core"/>
    <property type="match status" value="1"/>
</dbReference>
<evidence type="ECO:0000313" key="1">
    <source>
        <dbReference type="EMBL" id="OIR25295.1"/>
    </source>
</evidence>
<dbReference type="InterPro" id="IPR050708">
    <property type="entry name" value="T6SS_VgrG/RHS"/>
</dbReference>
<evidence type="ECO:0008006" key="3">
    <source>
        <dbReference type="Google" id="ProtNLM"/>
    </source>
</evidence>
<gene>
    <name evidence="1" type="ORF">BGC33_06095</name>
</gene>
<dbReference type="PANTHER" id="PTHR32305">
    <property type="match status" value="1"/>
</dbReference>
<dbReference type="Gene3D" id="2.180.10.10">
    <property type="entry name" value="RHS repeat-associated core"/>
    <property type="match status" value="2"/>
</dbReference>
<sequence>MTRATDHNPQQQDSNIQQKTNTITYRYNALSQVTNETQNGKSVSVSYDNSQNPTRIRYNAQLTISKSYNYYNRLSTIEYQNNNIASFNYNADKPIALIKDQKIYYLKNHLGSIIALTNNTRLLEIYEYNTFGKLTIKDHNQNIIPKSNYNNPYAYTGRRFDNESGLYYYRNRYYQPSLARFISQDPKGYIDGYNLYAYVKNNPLRYTDPFGTTAQQTNYDYQEEWSNWGNDNDWDSFNDTSYWDDGNNNSSQDNPGTTTAIGGNNGIINTIGTTLTKSVNQLSEILDVVTSGASRKVGPSYGIHAKGKLGSFKVGAGGAKLNSKGLSTWGKSTTDIELSAFKYGGRAYLWDIDIDSSGVNNIDILGIAKPTWDWSIGAGVTFPPYSVEVEYDFQPLKEYIYNQWNEWISE</sequence>
<reference evidence="2" key="1">
    <citation type="submission" date="2016-09" db="EMBL/GenBank/DDBJ databases">
        <title>Genome Sequence of Bathymodiolus thermophilus sulfur-oxidizing gill endosymbiont.</title>
        <authorList>
            <person name="Ponnudurai R."/>
            <person name="Kleiner M."/>
            <person name="Sayavedra L."/>
            <person name="Thuermer A."/>
            <person name="Felbeck H."/>
            <person name="Schlueter R."/>
            <person name="Schweder T."/>
            <person name="Markert S."/>
        </authorList>
    </citation>
    <scope>NUCLEOTIDE SEQUENCE [LARGE SCALE GENOMIC DNA]</scope>
    <source>
        <strain evidence="2">BAT/CrabSpa'14</strain>
    </source>
</reference>
<dbReference type="InterPro" id="IPR022385">
    <property type="entry name" value="Rhs_assc_core"/>
</dbReference>
<protein>
    <recommendedName>
        <fullName evidence="3">RHS repeat-associated core domain-containing protein</fullName>
    </recommendedName>
</protein>
<proteinExistence type="predicted"/>